<dbReference type="PROSITE" id="PS51186">
    <property type="entry name" value="GNAT"/>
    <property type="match status" value="1"/>
</dbReference>
<evidence type="ECO:0000313" key="2">
    <source>
        <dbReference type="EMBL" id="TQN47244.1"/>
    </source>
</evidence>
<keyword evidence="2" id="KW-0689">Ribosomal protein</keyword>
<dbReference type="AlphaFoldDB" id="A0A543PT60"/>
<reference evidence="2 3" key="1">
    <citation type="submission" date="2019-06" db="EMBL/GenBank/DDBJ databases">
        <title>Sequencing the genomes of 1000 actinobacteria strains.</title>
        <authorList>
            <person name="Klenk H.-P."/>
        </authorList>
    </citation>
    <scope>NUCLEOTIDE SEQUENCE [LARGE SCALE GENOMIC DNA]</scope>
    <source>
        <strain evidence="2 3">DSM 21776</strain>
    </source>
</reference>
<dbReference type="SUPFAM" id="SSF55729">
    <property type="entry name" value="Acyl-CoA N-acyltransferases (Nat)"/>
    <property type="match status" value="1"/>
</dbReference>
<gene>
    <name evidence="2" type="ORF">FHX52_0337</name>
</gene>
<dbReference type="InterPro" id="IPR016181">
    <property type="entry name" value="Acyl_CoA_acyltransferase"/>
</dbReference>
<dbReference type="RefSeq" id="WP_141819357.1">
    <property type="nucleotide sequence ID" value="NZ_BAAAQC010000005.1"/>
</dbReference>
<protein>
    <submittedName>
        <fullName evidence="2">Ribosomal protein S18 acetylase RimI-like enzyme</fullName>
    </submittedName>
</protein>
<accession>A0A543PT60</accession>
<sequence>MSSSHAVTIRRAVPDDAEALAHLHVLVWEEAYTSLMPASVFEARRATLTDRIERWGENITGSPARTIVAADPSGLVGFASAGPARSDDVDVDDELWALYVRASRWGTGVGHALLTDSLGDRPACLWVLRGNDRAITFYGRHGFVADGTARSDEYGTELRMVRTTPGLGPSRTP</sequence>
<evidence type="ECO:0000259" key="1">
    <source>
        <dbReference type="PROSITE" id="PS51186"/>
    </source>
</evidence>
<dbReference type="InterPro" id="IPR000182">
    <property type="entry name" value="GNAT_dom"/>
</dbReference>
<evidence type="ECO:0000313" key="3">
    <source>
        <dbReference type="Proteomes" id="UP000320085"/>
    </source>
</evidence>
<comment type="caution">
    <text evidence="2">The sequence shown here is derived from an EMBL/GenBank/DDBJ whole genome shotgun (WGS) entry which is preliminary data.</text>
</comment>
<organism evidence="2 3">
    <name type="scientific">Humibacillus xanthopallidus</name>
    <dbReference type="NCBI Taxonomy" id="412689"/>
    <lineage>
        <taxon>Bacteria</taxon>
        <taxon>Bacillati</taxon>
        <taxon>Actinomycetota</taxon>
        <taxon>Actinomycetes</taxon>
        <taxon>Micrococcales</taxon>
        <taxon>Intrasporangiaceae</taxon>
        <taxon>Humibacillus</taxon>
    </lineage>
</organism>
<name>A0A543PT60_9MICO</name>
<dbReference type="OrthoDB" id="5243635at2"/>
<proteinExistence type="predicted"/>
<dbReference type="GO" id="GO:0016747">
    <property type="term" value="F:acyltransferase activity, transferring groups other than amino-acyl groups"/>
    <property type="evidence" value="ECO:0007669"/>
    <property type="project" value="InterPro"/>
</dbReference>
<keyword evidence="2" id="KW-0687">Ribonucleoprotein</keyword>
<dbReference type="Pfam" id="PF13508">
    <property type="entry name" value="Acetyltransf_7"/>
    <property type="match status" value="1"/>
</dbReference>
<dbReference type="Gene3D" id="3.40.630.30">
    <property type="match status" value="1"/>
</dbReference>
<feature type="domain" description="N-acetyltransferase" evidence="1">
    <location>
        <begin position="7"/>
        <end position="165"/>
    </location>
</feature>
<dbReference type="Proteomes" id="UP000320085">
    <property type="component" value="Unassembled WGS sequence"/>
</dbReference>
<dbReference type="EMBL" id="VFQF01000001">
    <property type="protein sequence ID" value="TQN47244.1"/>
    <property type="molecule type" value="Genomic_DNA"/>
</dbReference>
<dbReference type="GO" id="GO:0005840">
    <property type="term" value="C:ribosome"/>
    <property type="evidence" value="ECO:0007669"/>
    <property type="project" value="UniProtKB-KW"/>
</dbReference>